<evidence type="ECO:0000313" key="2">
    <source>
        <dbReference type="Proteomes" id="UP000285456"/>
    </source>
</evidence>
<protein>
    <submittedName>
        <fullName evidence="1">YjzC family protein</fullName>
    </submittedName>
</protein>
<organism evidence="1 2">
    <name type="scientific">Oceanobacillus profundus</name>
    <dbReference type="NCBI Taxonomy" id="372463"/>
    <lineage>
        <taxon>Bacteria</taxon>
        <taxon>Bacillati</taxon>
        <taxon>Bacillota</taxon>
        <taxon>Bacilli</taxon>
        <taxon>Bacillales</taxon>
        <taxon>Bacillaceae</taxon>
        <taxon>Oceanobacillus</taxon>
    </lineage>
</organism>
<dbReference type="Pfam" id="PF14168">
    <property type="entry name" value="YjzC"/>
    <property type="match status" value="1"/>
</dbReference>
<dbReference type="EMBL" id="QWEH01000022">
    <property type="protein sequence ID" value="RHW29629.1"/>
    <property type="molecule type" value="Genomic_DNA"/>
</dbReference>
<reference evidence="1 2" key="1">
    <citation type="journal article" date="2007" name="Int. J. Syst. Evol. Microbiol.">
        <title>Oceanobacillus profundus sp. nov., isolated from a deep-sea sediment core.</title>
        <authorList>
            <person name="Kim Y.G."/>
            <person name="Choi D.H."/>
            <person name="Hyun S."/>
            <person name="Cho B.C."/>
        </authorList>
    </citation>
    <scope>NUCLEOTIDE SEQUENCE [LARGE SCALE GENOMIC DNA]</scope>
    <source>
        <strain evidence="1 2">DSM 18246</strain>
    </source>
</reference>
<sequence>MGESRQFRAGQKAPNNGVYIEIGETGGNVNDPQKVELNAGDTFPENTNHNRLWTNKRHLTRPGKPGVQ</sequence>
<dbReference type="RefSeq" id="WP_095307602.1">
    <property type="nucleotide sequence ID" value="NZ_JAMAWL010000005.1"/>
</dbReference>
<accession>A0A417YAD0</accession>
<dbReference type="AlphaFoldDB" id="A0A417YAD0"/>
<dbReference type="InterPro" id="IPR025549">
    <property type="entry name" value="YjzC"/>
</dbReference>
<evidence type="ECO:0000313" key="1">
    <source>
        <dbReference type="EMBL" id="RHW29629.1"/>
    </source>
</evidence>
<dbReference type="OrthoDB" id="5244304at2"/>
<keyword evidence="2" id="KW-1185">Reference proteome</keyword>
<proteinExistence type="predicted"/>
<dbReference type="Proteomes" id="UP000285456">
    <property type="component" value="Unassembled WGS sequence"/>
</dbReference>
<gene>
    <name evidence="1" type="ORF">D1B32_21230</name>
</gene>
<comment type="caution">
    <text evidence="1">The sequence shown here is derived from an EMBL/GenBank/DDBJ whole genome shotgun (WGS) entry which is preliminary data.</text>
</comment>
<name>A0A417YAD0_9BACI</name>